<comment type="catalytic activity">
    <reaction evidence="8">
        <text>(2R)-3-phosphoglycerate + UDP-alpha-D-glucose = (2R)-2-O-(alpha-D-glucopyranosyl)-3-phospho-glycerate + UDP + H(+)</text>
        <dbReference type="Rhea" id="RHEA:31319"/>
        <dbReference type="ChEBI" id="CHEBI:15378"/>
        <dbReference type="ChEBI" id="CHEBI:58223"/>
        <dbReference type="ChEBI" id="CHEBI:58272"/>
        <dbReference type="ChEBI" id="CHEBI:58885"/>
        <dbReference type="ChEBI" id="CHEBI:62600"/>
        <dbReference type="EC" id="2.4.1.266"/>
    </reaction>
    <physiologicalReaction direction="left-to-right" evidence="8">
        <dbReference type="Rhea" id="RHEA:31320"/>
    </physiologicalReaction>
</comment>
<evidence type="ECO:0000259" key="10">
    <source>
        <dbReference type="Pfam" id="PF00535"/>
    </source>
</evidence>
<dbReference type="InterPro" id="IPR029044">
    <property type="entry name" value="Nucleotide-diphossugar_trans"/>
</dbReference>
<comment type="similarity">
    <text evidence="2">Belongs to the glycosyltransferase 2 family.</text>
</comment>
<keyword evidence="4 11" id="KW-0808">Transferase</keyword>
<dbReference type="CDD" id="cd04179">
    <property type="entry name" value="DPM_DPG-synthase_like"/>
    <property type="match status" value="1"/>
</dbReference>
<accession>W4QJ11</accession>
<keyword evidence="3" id="KW-0328">Glycosyltransferase</keyword>
<dbReference type="SUPFAM" id="SSF53448">
    <property type="entry name" value="Nucleotide-diphospho-sugar transferases"/>
    <property type="match status" value="1"/>
</dbReference>
<proteinExistence type="inferred from homology"/>
<name>W4QJ11_9BACI</name>
<dbReference type="PANTHER" id="PTHR48090:SF10">
    <property type="entry name" value="GLUCOSYL-3-PHOSPHOGLYCERATE SYNTHASE"/>
    <property type="match status" value="1"/>
</dbReference>
<dbReference type="InterPro" id="IPR050256">
    <property type="entry name" value="Glycosyltransferase_2"/>
</dbReference>
<evidence type="ECO:0000256" key="5">
    <source>
        <dbReference type="ARBA" id="ARBA00022842"/>
    </source>
</evidence>
<evidence type="ECO:0000256" key="9">
    <source>
        <dbReference type="ARBA" id="ARBA00048997"/>
    </source>
</evidence>
<dbReference type="Pfam" id="PF00535">
    <property type="entry name" value="Glycos_transf_2"/>
    <property type="match status" value="1"/>
</dbReference>
<feature type="domain" description="Glycosyltransferase 2-like" evidence="10">
    <location>
        <begin position="4"/>
        <end position="126"/>
    </location>
</feature>
<keyword evidence="12" id="KW-1185">Reference proteome</keyword>
<dbReference type="AlphaFoldDB" id="W4QJ11"/>
<protein>
    <recommendedName>
        <fullName evidence="7">Glucosyl-3-phosphoglycerate synthase</fullName>
        <ecNumber evidence="6">2.4.1.266</ecNumber>
    </recommendedName>
</protein>
<dbReference type="EC" id="2.4.1.266" evidence="6"/>
<keyword evidence="5" id="KW-0460">Magnesium</keyword>
<dbReference type="Proteomes" id="UP000018895">
    <property type="component" value="Unassembled WGS sequence"/>
</dbReference>
<evidence type="ECO:0000256" key="6">
    <source>
        <dbReference type="ARBA" id="ARBA00039022"/>
    </source>
</evidence>
<comment type="caution">
    <text evidence="11">The sequence shown here is derived from an EMBL/GenBank/DDBJ whole genome shotgun (WGS) entry which is preliminary data.</text>
</comment>
<sequence length="221" mass="25068">MSVSLVIPAYNEAKYIVQTLAYIKKLGEKDTELIVVDDGSTDETASLARKMADQLICLRENHGKGFALQAGWQSAKGEYIVCLDADLEKSALEYVELLKPVKAQQTDICLSIIQPGKKAGNGFVKKRVQKLIYQQTGMWLEAPLSGQRAFHRKWLPILLKQHYEGFAVEAQMTIDLLKAGASIFELQTTMTHREMGKSLKGYTHRLKQWWQIEKQLRSVRV</sequence>
<evidence type="ECO:0000256" key="7">
    <source>
        <dbReference type="ARBA" id="ARBA00040894"/>
    </source>
</evidence>
<dbReference type="OrthoDB" id="396512at2"/>
<evidence type="ECO:0000256" key="4">
    <source>
        <dbReference type="ARBA" id="ARBA00022679"/>
    </source>
</evidence>
<dbReference type="EMBL" id="BAUU01000025">
    <property type="protein sequence ID" value="GAE31897.1"/>
    <property type="molecule type" value="Genomic_DNA"/>
</dbReference>
<organism evidence="11 12">
    <name type="scientific">Halalkalibacter hemicellulosilyticusJCM 9152</name>
    <dbReference type="NCBI Taxonomy" id="1236971"/>
    <lineage>
        <taxon>Bacteria</taxon>
        <taxon>Bacillati</taxon>
        <taxon>Bacillota</taxon>
        <taxon>Bacilli</taxon>
        <taxon>Bacillales</taxon>
        <taxon>Bacillaceae</taxon>
        <taxon>Halalkalibacter</taxon>
    </lineage>
</organism>
<reference evidence="11" key="1">
    <citation type="journal article" date="2014" name="Genome Announc.">
        <title>Draft Genome Sequences of Three Alkaliphilic Bacillus Strains, Bacillus wakoensis JCM 9140T, Bacillus akibai JCM 9157T, and Bacillus hemicellulosilyticus JCM 9152T.</title>
        <authorList>
            <person name="Yuki M."/>
            <person name="Oshima K."/>
            <person name="Suda W."/>
            <person name="Oshida Y."/>
            <person name="Kitamura K."/>
            <person name="Iida T."/>
            <person name="Hattori M."/>
            <person name="Ohkuma M."/>
        </authorList>
    </citation>
    <scope>NUCLEOTIDE SEQUENCE [LARGE SCALE GENOMIC DNA]</scope>
    <source>
        <strain evidence="11">JCM 9152</strain>
    </source>
</reference>
<dbReference type="Gene3D" id="3.90.550.10">
    <property type="entry name" value="Spore Coat Polysaccharide Biosynthesis Protein SpsA, Chain A"/>
    <property type="match status" value="1"/>
</dbReference>
<gene>
    <name evidence="11" type="ORF">JCM9152_3393</name>
</gene>
<evidence type="ECO:0000256" key="3">
    <source>
        <dbReference type="ARBA" id="ARBA00022676"/>
    </source>
</evidence>
<dbReference type="GO" id="GO:0016757">
    <property type="term" value="F:glycosyltransferase activity"/>
    <property type="evidence" value="ECO:0007669"/>
    <property type="project" value="UniProtKB-KW"/>
</dbReference>
<evidence type="ECO:0000256" key="2">
    <source>
        <dbReference type="ARBA" id="ARBA00006739"/>
    </source>
</evidence>
<comment type="cofactor">
    <cofactor evidence="1">
        <name>Mg(2+)</name>
        <dbReference type="ChEBI" id="CHEBI:18420"/>
    </cofactor>
</comment>
<evidence type="ECO:0000313" key="12">
    <source>
        <dbReference type="Proteomes" id="UP000018895"/>
    </source>
</evidence>
<dbReference type="InterPro" id="IPR001173">
    <property type="entry name" value="Glyco_trans_2-like"/>
</dbReference>
<evidence type="ECO:0000256" key="1">
    <source>
        <dbReference type="ARBA" id="ARBA00001946"/>
    </source>
</evidence>
<evidence type="ECO:0000313" key="11">
    <source>
        <dbReference type="EMBL" id="GAE31897.1"/>
    </source>
</evidence>
<evidence type="ECO:0000256" key="8">
    <source>
        <dbReference type="ARBA" id="ARBA00048689"/>
    </source>
</evidence>
<comment type="catalytic activity">
    <reaction evidence="9">
        <text>an NDP-alpha-D-glucose + (2R)-3-phosphoglycerate = (2R)-2-O-(alpha-D-glucopyranosyl)-3-phospho-glycerate + a ribonucleoside 5'-diphosphate + H(+)</text>
        <dbReference type="Rhea" id="RHEA:47244"/>
        <dbReference type="ChEBI" id="CHEBI:15378"/>
        <dbReference type="ChEBI" id="CHEBI:57930"/>
        <dbReference type="ChEBI" id="CHEBI:58272"/>
        <dbReference type="ChEBI" id="CHEBI:62600"/>
        <dbReference type="ChEBI" id="CHEBI:76533"/>
        <dbReference type="EC" id="2.4.1.266"/>
    </reaction>
    <physiologicalReaction direction="left-to-right" evidence="9">
        <dbReference type="Rhea" id="RHEA:47245"/>
    </physiologicalReaction>
</comment>
<dbReference type="PANTHER" id="PTHR48090">
    <property type="entry name" value="UNDECAPRENYL-PHOSPHATE 4-DEOXY-4-FORMAMIDO-L-ARABINOSE TRANSFERASE-RELATED"/>
    <property type="match status" value="1"/>
</dbReference>
<dbReference type="RefSeq" id="WP_035346072.1">
    <property type="nucleotide sequence ID" value="NZ_BAUU01000025.1"/>
</dbReference>
<dbReference type="STRING" id="1236971.JCM9152_3393"/>